<evidence type="ECO:0000256" key="1">
    <source>
        <dbReference type="ARBA" id="ARBA00006739"/>
    </source>
</evidence>
<organism evidence="5 6">
    <name type="scientific">Alteribacter lacisalsi</name>
    <dbReference type="NCBI Taxonomy" id="2045244"/>
    <lineage>
        <taxon>Bacteria</taxon>
        <taxon>Bacillati</taxon>
        <taxon>Bacillota</taxon>
        <taxon>Bacilli</taxon>
        <taxon>Bacillales</taxon>
        <taxon>Bacillaceae</taxon>
        <taxon>Alteribacter</taxon>
    </lineage>
</organism>
<proteinExistence type="inferred from homology"/>
<dbReference type="Gene3D" id="3.90.550.10">
    <property type="entry name" value="Spore Coat Polysaccharide Biosynthesis Protein SpsA, Chain A"/>
    <property type="match status" value="1"/>
</dbReference>
<comment type="similarity">
    <text evidence="1">Belongs to the glycosyltransferase 2 family.</text>
</comment>
<keyword evidence="2" id="KW-0328">Glycosyltransferase</keyword>
<evidence type="ECO:0000256" key="2">
    <source>
        <dbReference type="ARBA" id="ARBA00022676"/>
    </source>
</evidence>
<keyword evidence="3" id="KW-0808">Transferase</keyword>
<dbReference type="SUPFAM" id="SSF53448">
    <property type="entry name" value="Nucleotide-diphospho-sugar transferases"/>
    <property type="match status" value="1"/>
</dbReference>
<sequence length="302" mass="34644">MRGVDRMNEQVTVILATYNAEKYLESCLSSISRQTLRKFRVHIIDDGSSDGTVRILKQWTEKDSRFRLIRVHRHNRGLTSTLNELLDTCKTSYTARMDADDLMHPGRLKKQVRYLNNHPECSILGSHAIDIDEDENIRQHRDVPTDPEKIGSVMPFANPLVHPTVMMRTRDIIHLGGYNETYRNVQDYELWFRAQSEGLHVHNLRDPLLYYRVVPGHGAKRGLRYRMLDARIRWHGTKRLGLGLPVRAASVSVALCLGLMPGFLKPMLVSIRSKVDPRHSRKKVKVIAGKEAGKTAKEAHIK</sequence>
<dbReference type="Proteomes" id="UP000248066">
    <property type="component" value="Unassembled WGS sequence"/>
</dbReference>
<keyword evidence="6" id="KW-1185">Reference proteome</keyword>
<dbReference type="GO" id="GO:0016757">
    <property type="term" value="F:glycosyltransferase activity"/>
    <property type="evidence" value="ECO:0007669"/>
    <property type="project" value="UniProtKB-KW"/>
</dbReference>
<dbReference type="PANTHER" id="PTHR43685:SF5">
    <property type="entry name" value="GLYCOSYLTRANSFERASE EPSE-RELATED"/>
    <property type="match status" value="1"/>
</dbReference>
<name>A0A2W0H294_9BACI</name>
<evidence type="ECO:0000256" key="3">
    <source>
        <dbReference type="ARBA" id="ARBA00022679"/>
    </source>
</evidence>
<comment type="caution">
    <text evidence="5">The sequence shown here is derived from an EMBL/GenBank/DDBJ whole genome shotgun (WGS) entry which is preliminary data.</text>
</comment>
<dbReference type="AlphaFoldDB" id="A0A2W0H294"/>
<dbReference type="InterPro" id="IPR050834">
    <property type="entry name" value="Glycosyltransf_2"/>
</dbReference>
<dbReference type="Pfam" id="PF00535">
    <property type="entry name" value="Glycos_transf_2"/>
    <property type="match status" value="1"/>
</dbReference>
<gene>
    <name evidence="5" type="ORF">CR205_16120</name>
</gene>
<reference evidence="5 6" key="1">
    <citation type="submission" date="2017-10" db="EMBL/GenBank/DDBJ databases">
        <title>Bacillus sp. nov., a halophilic bacterium isolated from a Yangshapao Lake.</title>
        <authorList>
            <person name="Wang H."/>
        </authorList>
    </citation>
    <scope>NUCLEOTIDE SEQUENCE [LARGE SCALE GENOMIC DNA]</scope>
    <source>
        <strain evidence="5 6">YSP-3</strain>
    </source>
</reference>
<accession>A0A2W0H294</accession>
<evidence type="ECO:0000313" key="5">
    <source>
        <dbReference type="EMBL" id="PYZ95904.1"/>
    </source>
</evidence>
<dbReference type="InterPro" id="IPR001173">
    <property type="entry name" value="Glyco_trans_2-like"/>
</dbReference>
<dbReference type="PANTHER" id="PTHR43685">
    <property type="entry name" value="GLYCOSYLTRANSFERASE"/>
    <property type="match status" value="1"/>
</dbReference>
<evidence type="ECO:0000259" key="4">
    <source>
        <dbReference type="Pfam" id="PF00535"/>
    </source>
</evidence>
<evidence type="ECO:0000313" key="6">
    <source>
        <dbReference type="Proteomes" id="UP000248066"/>
    </source>
</evidence>
<dbReference type="InterPro" id="IPR029044">
    <property type="entry name" value="Nucleotide-diphossugar_trans"/>
</dbReference>
<protein>
    <recommendedName>
        <fullName evidence="4">Glycosyltransferase 2-like domain-containing protein</fullName>
    </recommendedName>
</protein>
<feature type="domain" description="Glycosyltransferase 2-like" evidence="4">
    <location>
        <begin position="12"/>
        <end position="153"/>
    </location>
</feature>
<dbReference type="EMBL" id="PDOF01000003">
    <property type="protein sequence ID" value="PYZ95904.1"/>
    <property type="molecule type" value="Genomic_DNA"/>
</dbReference>